<feature type="transmembrane region" description="Helical" evidence="1">
    <location>
        <begin position="55"/>
        <end position="73"/>
    </location>
</feature>
<name>A0A2M8WST3_9MICO</name>
<proteinExistence type="predicted"/>
<gene>
    <name evidence="2" type="ORF">CLV34_1490</name>
</gene>
<sequence length="93" mass="10072">MPSLVDVVLHPERRRAEPPVERVDLRLPLYLGLAAWGVVLVVAVVLAATGSDAATLVWTAVAGIAVGGLGLLWERRNRARYLGKPLPSQEQPR</sequence>
<organism evidence="2 3">
    <name type="scientific">Luteimicrobium subarcticum</name>
    <dbReference type="NCBI Taxonomy" id="620910"/>
    <lineage>
        <taxon>Bacteria</taxon>
        <taxon>Bacillati</taxon>
        <taxon>Actinomycetota</taxon>
        <taxon>Actinomycetes</taxon>
        <taxon>Micrococcales</taxon>
        <taxon>Luteimicrobium</taxon>
    </lineage>
</organism>
<evidence type="ECO:0000313" key="3">
    <source>
        <dbReference type="Proteomes" id="UP000231586"/>
    </source>
</evidence>
<keyword evidence="1" id="KW-0472">Membrane</keyword>
<dbReference type="RefSeq" id="WP_100349609.1">
    <property type="nucleotide sequence ID" value="NZ_PGTZ01000007.1"/>
</dbReference>
<feature type="transmembrane region" description="Helical" evidence="1">
    <location>
        <begin position="29"/>
        <end position="49"/>
    </location>
</feature>
<dbReference type="Proteomes" id="UP000231586">
    <property type="component" value="Unassembled WGS sequence"/>
</dbReference>
<dbReference type="EMBL" id="PGTZ01000007">
    <property type="protein sequence ID" value="PJI94007.1"/>
    <property type="molecule type" value="Genomic_DNA"/>
</dbReference>
<accession>A0A2M8WST3</accession>
<reference evidence="2 3" key="1">
    <citation type="submission" date="2017-11" db="EMBL/GenBank/DDBJ databases">
        <title>Genomic Encyclopedia of Archaeal and Bacterial Type Strains, Phase II (KMG-II): From Individual Species to Whole Genera.</title>
        <authorList>
            <person name="Goeker M."/>
        </authorList>
    </citation>
    <scope>NUCLEOTIDE SEQUENCE [LARGE SCALE GENOMIC DNA]</scope>
    <source>
        <strain evidence="2 3">DSM 22413</strain>
    </source>
</reference>
<protein>
    <submittedName>
        <fullName evidence="2">Uncharacterized protein DUF2530</fullName>
    </submittedName>
</protein>
<evidence type="ECO:0000256" key="1">
    <source>
        <dbReference type="SAM" id="Phobius"/>
    </source>
</evidence>
<keyword evidence="1" id="KW-0812">Transmembrane</keyword>
<keyword evidence="1" id="KW-1133">Transmembrane helix</keyword>
<comment type="caution">
    <text evidence="2">The sequence shown here is derived from an EMBL/GenBank/DDBJ whole genome shotgun (WGS) entry which is preliminary data.</text>
</comment>
<evidence type="ECO:0000313" key="2">
    <source>
        <dbReference type="EMBL" id="PJI94007.1"/>
    </source>
</evidence>
<dbReference type="AlphaFoldDB" id="A0A2M8WST3"/>
<keyword evidence="3" id="KW-1185">Reference proteome</keyword>